<dbReference type="GO" id="GO:0022857">
    <property type="term" value="F:transmembrane transporter activity"/>
    <property type="evidence" value="ECO:0007669"/>
    <property type="project" value="InterPro"/>
</dbReference>
<dbReference type="PROSITE" id="PS50850">
    <property type="entry name" value="MFS"/>
    <property type="match status" value="1"/>
</dbReference>
<gene>
    <name evidence="9" type="ORF">FD04_GL000410</name>
</gene>
<evidence type="ECO:0000256" key="2">
    <source>
        <dbReference type="ARBA" id="ARBA00022448"/>
    </source>
</evidence>
<dbReference type="RefSeq" id="WP_056947135.1">
    <property type="nucleotide sequence ID" value="NZ_AZEE01000027.1"/>
</dbReference>
<evidence type="ECO:0000256" key="5">
    <source>
        <dbReference type="ARBA" id="ARBA00022989"/>
    </source>
</evidence>
<name>A0A0R1LYG8_9LACO</name>
<feature type="transmembrane region" description="Helical" evidence="7">
    <location>
        <begin position="242"/>
        <end position="264"/>
    </location>
</feature>
<accession>A0A0R1LYG8</accession>
<dbReference type="EMBL" id="AZEE01000027">
    <property type="protein sequence ID" value="KRK98675.1"/>
    <property type="molecule type" value="Genomic_DNA"/>
</dbReference>
<evidence type="ECO:0000256" key="1">
    <source>
        <dbReference type="ARBA" id="ARBA00004651"/>
    </source>
</evidence>
<dbReference type="InterPro" id="IPR050189">
    <property type="entry name" value="MFS_Efflux_Transporters"/>
</dbReference>
<evidence type="ECO:0000313" key="10">
    <source>
        <dbReference type="Proteomes" id="UP000051160"/>
    </source>
</evidence>
<feature type="domain" description="Major facilitator superfamily (MFS) profile" evidence="8">
    <location>
        <begin position="14"/>
        <end position="391"/>
    </location>
</feature>
<keyword evidence="2" id="KW-0813">Transport</keyword>
<feature type="transmembrane region" description="Helical" evidence="7">
    <location>
        <begin position="211"/>
        <end position="230"/>
    </location>
</feature>
<feature type="transmembrane region" description="Helical" evidence="7">
    <location>
        <begin position="12"/>
        <end position="40"/>
    </location>
</feature>
<dbReference type="GO" id="GO:0005886">
    <property type="term" value="C:plasma membrane"/>
    <property type="evidence" value="ECO:0007669"/>
    <property type="project" value="UniProtKB-SubCell"/>
</dbReference>
<dbReference type="CDD" id="cd17324">
    <property type="entry name" value="MFS_NepI_like"/>
    <property type="match status" value="1"/>
</dbReference>
<feature type="transmembrane region" description="Helical" evidence="7">
    <location>
        <begin position="299"/>
        <end position="322"/>
    </location>
</feature>
<keyword evidence="6 7" id="KW-0472">Membrane</keyword>
<feature type="transmembrane region" description="Helical" evidence="7">
    <location>
        <begin position="367"/>
        <end position="387"/>
    </location>
</feature>
<keyword evidence="10" id="KW-1185">Reference proteome</keyword>
<protein>
    <submittedName>
        <fullName evidence="9">Transport protein</fullName>
    </submittedName>
</protein>
<comment type="subcellular location">
    <subcellularLocation>
        <location evidence="1">Cell membrane</location>
        <topology evidence="1">Multi-pass membrane protein</topology>
    </subcellularLocation>
</comment>
<feature type="transmembrane region" description="Helical" evidence="7">
    <location>
        <begin position="46"/>
        <end position="68"/>
    </location>
</feature>
<comment type="caution">
    <text evidence="9">The sequence shown here is derived from an EMBL/GenBank/DDBJ whole genome shotgun (WGS) entry which is preliminary data.</text>
</comment>
<dbReference type="InterPro" id="IPR011701">
    <property type="entry name" value="MFS"/>
</dbReference>
<dbReference type="PANTHER" id="PTHR43124">
    <property type="entry name" value="PURINE EFFLUX PUMP PBUE"/>
    <property type="match status" value="1"/>
</dbReference>
<keyword evidence="3" id="KW-1003">Cell membrane</keyword>
<evidence type="ECO:0000256" key="3">
    <source>
        <dbReference type="ARBA" id="ARBA00022475"/>
    </source>
</evidence>
<reference evidence="9 10" key="1">
    <citation type="journal article" date="2015" name="Genome Announc.">
        <title>Expanding the biotechnology potential of lactobacilli through comparative genomics of 213 strains and associated genera.</title>
        <authorList>
            <person name="Sun Z."/>
            <person name="Harris H.M."/>
            <person name="McCann A."/>
            <person name="Guo C."/>
            <person name="Argimon S."/>
            <person name="Zhang W."/>
            <person name="Yang X."/>
            <person name="Jeffery I.B."/>
            <person name="Cooney J.C."/>
            <person name="Kagawa T.F."/>
            <person name="Liu W."/>
            <person name="Song Y."/>
            <person name="Salvetti E."/>
            <person name="Wrobel A."/>
            <person name="Rasinkangas P."/>
            <person name="Parkhill J."/>
            <person name="Rea M.C."/>
            <person name="O'Sullivan O."/>
            <person name="Ritari J."/>
            <person name="Douillard F.P."/>
            <person name="Paul Ross R."/>
            <person name="Yang R."/>
            <person name="Briner A.E."/>
            <person name="Felis G.E."/>
            <person name="de Vos W.M."/>
            <person name="Barrangou R."/>
            <person name="Klaenhammer T.R."/>
            <person name="Caufield P.W."/>
            <person name="Cui Y."/>
            <person name="Zhang H."/>
            <person name="O'Toole P.W."/>
        </authorList>
    </citation>
    <scope>NUCLEOTIDE SEQUENCE [LARGE SCALE GENOMIC DNA]</scope>
    <source>
        <strain evidence="9 10">DSM 19909</strain>
    </source>
</reference>
<dbReference type="SUPFAM" id="SSF103473">
    <property type="entry name" value="MFS general substrate transporter"/>
    <property type="match status" value="1"/>
</dbReference>
<dbReference type="Gene3D" id="1.20.1250.20">
    <property type="entry name" value="MFS general substrate transporter like domains"/>
    <property type="match status" value="1"/>
</dbReference>
<feature type="transmembrane region" description="Helical" evidence="7">
    <location>
        <begin position="80"/>
        <end position="106"/>
    </location>
</feature>
<dbReference type="Pfam" id="PF07690">
    <property type="entry name" value="MFS_1"/>
    <property type="match status" value="1"/>
</dbReference>
<proteinExistence type="predicted"/>
<evidence type="ECO:0000256" key="6">
    <source>
        <dbReference type="ARBA" id="ARBA00023136"/>
    </source>
</evidence>
<feature type="transmembrane region" description="Helical" evidence="7">
    <location>
        <begin position="112"/>
        <end position="132"/>
    </location>
</feature>
<dbReference type="PANTHER" id="PTHR43124:SF8">
    <property type="entry name" value="INNER MEMBRANE TRANSPORT PROTEIN YDHP"/>
    <property type="match status" value="1"/>
</dbReference>
<dbReference type="Proteomes" id="UP000051160">
    <property type="component" value="Unassembled WGS sequence"/>
</dbReference>
<feature type="transmembrane region" description="Helical" evidence="7">
    <location>
        <begin position="139"/>
        <end position="164"/>
    </location>
</feature>
<feature type="transmembrane region" description="Helical" evidence="7">
    <location>
        <begin position="170"/>
        <end position="190"/>
    </location>
</feature>
<feature type="transmembrane region" description="Helical" evidence="7">
    <location>
        <begin position="276"/>
        <end position="293"/>
    </location>
</feature>
<sequence>MLNEQRQTATANWTLLALALSAFAIGSTEFISVGVMPLIIQAFHVSLSTAGLTVSVYAAGVMVGAPVLTALTGRFERKHLLLAVMITFVLGNVLTGIAPTFGLLLVGRVVAAFAHGLFMSVATVIAASVVPANRRASAIAAMFTGLTVATVTGVPLGTFIGQYASWRMSFFVIAIIGLIALVANQFLVPAKLPKPAVGKRGGMLRILKQPALMLSLVLTAVGYGASFPVYTYLTTILKHNGWSANTIVLLLIGYGLMVAIGNLAGGRLANEAPLRALAIMFAALGGVMILLLFGMMTQIVGFILVLAMGLLAFMNVPGLQLYTLQIAEQRLPEDLQLASSLNISAFNIGIVIGSSVGGQLVSHVGLAMTPIGGIGMSIVALLLIGVISKQR</sequence>
<dbReference type="OrthoDB" id="9788453at2"/>
<keyword evidence="5 7" id="KW-1133">Transmembrane helix</keyword>
<evidence type="ECO:0000256" key="7">
    <source>
        <dbReference type="SAM" id="Phobius"/>
    </source>
</evidence>
<keyword evidence="4 7" id="KW-0812">Transmembrane</keyword>
<dbReference type="STRING" id="1423776.FD04_GL000410"/>
<dbReference type="InterPro" id="IPR036259">
    <property type="entry name" value="MFS_trans_sf"/>
</dbReference>
<evidence type="ECO:0000313" key="9">
    <source>
        <dbReference type="EMBL" id="KRK98675.1"/>
    </source>
</evidence>
<dbReference type="PATRIC" id="fig|1423776.4.peg.415"/>
<organism evidence="9 10">
    <name type="scientific">Secundilactobacillus odoratitofui DSM 19909 = JCM 15043</name>
    <dbReference type="NCBI Taxonomy" id="1423776"/>
    <lineage>
        <taxon>Bacteria</taxon>
        <taxon>Bacillati</taxon>
        <taxon>Bacillota</taxon>
        <taxon>Bacilli</taxon>
        <taxon>Lactobacillales</taxon>
        <taxon>Lactobacillaceae</taxon>
        <taxon>Secundilactobacillus</taxon>
    </lineage>
</organism>
<evidence type="ECO:0000256" key="4">
    <source>
        <dbReference type="ARBA" id="ARBA00022692"/>
    </source>
</evidence>
<dbReference type="AlphaFoldDB" id="A0A0R1LYG8"/>
<dbReference type="InterPro" id="IPR020846">
    <property type="entry name" value="MFS_dom"/>
</dbReference>
<evidence type="ECO:0000259" key="8">
    <source>
        <dbReference type="PROSITE" id="PS50850"/>
    </source>
</evidence>
<feature type="transmembrane region" description="Helical" evidence="7">
    <location>
        <begin position="343"/>
        <end position="361"/>
    </location>
</feature>